<evidence type="ECO:0000313" key="1">
    <source>
        <dbReference type="EMBL" id="KAK8998254.1"/>
    </source>
</evidence>
<dbReference type="EMBL" id="JBBPBN010000041">
    <property type="protein sequence ID" value="KAK8998254.1"/>
    <property type="molecule type" value="Genomic_DNA"/>
</dbReference>
<name>A0ABR2QCG7_9ROSI</name>
<sequence>MLVVNPEIQLPLASLISPPITSILSLYAKPNPLDDNPKSTTIGGALVTGLGPEEGRPHDVVLQISVSLALERPCSSHQDFDGVGLPTSSDSQLDGVGPMEAKVRATYASMVQEDVTTGKNVNEFANFTHDKSLTCGHIPSSTCGQACAYGKGNGTTTCIPPLATPTIKLEQILRRLLNCFNLMIVEEAYLLLCGASRSYVEEIGVFLTFMSPEW</sequence>
<proteinExistence type="predicted"/>
<reference evidence="1 2" key="1">
    <citation type="journal article" date="2024" name="G3 (Bethesda)">
        <title>Genome assembly of Hibiscus sabdariffa L. provides insights into metabolisms of medicinal natural products.</title>
        <authorList>
            <person name="Kim T."/>
        </authorList>
    </citation>
    <scope>NUCLEOTIDE SEQUENCE [LARGE SCALE GENOMIC DNA]</scope>
    <source>
        <strain evidence="1">TK-2024</strain>
        <tissue evidence="1">Old leaves</tissue>
    </source>
</reference>
<organism evidence="1 2">
    <name type="scientific">Hibiscus sabdariffa</name>
    <name type="common">roselle</name>
    <dbReference type="NCBI Taxonomy" id="183260"/>
    <lineage>
        <taxon>Eukaryota</taxon>
        <taxon>Viridiplantae</taxon>
        <taxon>Streptophyta</taxon>
        <taxon>Embryophyta</taxon>
        <taxon>Tracheophyta</taxon>
        <taxon>Spermatophyta</taxon>
        <taxon>Magnoliopsida</taxon>
        <taxon>eudicotyledons</taxon>
        <taxon>Gunneridae</taxon>
        <taxon>Pentapetalae</taxon>
        <taxon>rosids</taxon>
        <taxon>malvids</taxon>
        <taxon>Malvales</taxon>
        <taxon>Malvaceae</taxon>
        <taxon>Malvoideae</taxon>
        <taxon>Hibiscus</taxon>
    </lineage>
</organism>
<accession>A0ABR2QCG7</accession>
<comment type="caution">
    <text evidence="1">The sequence shown here is derived from an EMBL/GenBank/DDBJ whole genome shotgun (WGS) entry which is preliminary data.</text>
</comment>
<protein>
    <submittedName>
        <fullName evidence="1">Uncharacterized protein</fullName>
    </submittedName>
</protein>
<evidence type="ECO:0000313" key="2">
    <source>
        <dbReference type="Proteomes" id="UP001396334"/>
    </source>
</evidence>
<dbReference type="Proteomes" id="UP001396334">
    <property type="component" value="Unassembled WGS sequence"/>
</dbReference>
<gene>
    <name evidence="1" type="ORF">V6N11_083645</name>
</gene>
<keyword evidence="2" id="KW-1185">Reference proteome</keyword>